<accession>A0ABS6KD91</accession>
<dbReference type="RefSeq" id="WP_238727437.1">
    <property type="nucleotide sequence ID" value="NZ_JAHQCX010000020.1"/>
</dbReference>
<comment type="caution">
    <text evidence="1">The sequence shown here is derived from an EMBL/GenBank/DDBJ whole genome shotgun (WGS) entry which is preliminary data.</text>
</comment>
<evidence type="ECO:0000313" key="1">
    <source>
        <dbReference type="EMBL" id="MBU9728482.1"/>
    </source>
</evidence>
<dbReference type="EMBL" id="JAHQCX010000020">
    <property type="protein sequence ID" value="MBU9728482.1"/>
    <property type="molecule type" value="Genomic_DNA"/>
</dbReference>
<name>A0ABS6KD91_9FIRM</name>
<proteinExistence type="predicted"/>
<dbReference type="Proteomes" id="UP001314681">
    <property type="component" value="Unassembled WGS sequence"/>
</dbReference>
<evidence type="ECO:0000313" key="2">
    <source>
        <dbReference type="Proteomes" id="UP001314681"/>
    </source>
</evidence>
<reference evidence="1 2" key="1">
    <citation type="submission" date="2021-06" db="EMBL/GenBank/DDBJ databases">
        <title>Description of novel taxa of the family Lachnospiraceae.</title>
        <authorList>
            <person name="Chaplin A.V."/>
            <person name="Sokolova S.R."/>
            <person name="Pikina A.P."/>
            <person name="Korzhanova M."/>
            <person name="Belova V."/>
            <person name="Korostin D."/>
            <person name="Efimov B.A."/>
        </authorList>
    </citation>
    <scope>NUCLEOTIDE SEQUENCE [LARGE SCALE GENOMIC DNA]</scope>
    <source>
        <strain evidence="1 2">ASD4241</strain>
    </source>
</reference>
<keyword evidence="2" id="KW-1185">Reference proteome</keyword>
<organism evidence="1 2">
    <name type="scientific">Diplocloster modestus</name>
    <dbReference type="NCBI Taxonomy" id="2850322"/>
    <lineage>
        <taxon>Bacteria</taxon>
        <taxon>Bacillati</taxon>
        <taxon>Bacillota</taxon>
        <taxon>Clostridia</taxon>
        <taxon>Lachnospirales</taxon>
        <taxon>Lachnospiraceae</taxon>
        <taxon>Diplocloster</taxon>
    </lineage>
</organism>
<protein>
    <submittedName>
        <fullName evidence="1">Uncharacterized protein</fullName>
    </submittedName>
</protein>
<sequence>MKKHKKIIMPYLVKITEEQVIISESMLLYATIDEVRQIRQICDRVIKRKRDLSDT</sequence>
<gene>
    <name evidence="1" type="ORF">KTH90_21010</name>
</gene>